<evidence type="ECO:0000313" key="3">
    <source>
        <dbReference type="Proteomes" id="UP000594873"/>
    </source>
</evidence>
<dbReference type="Proteomes" id="UP000594873">
    <property type="component" value="Chromosome"/>
</dbReference>
<reference evidence="2 3" key="1">
    <citation type="submission" date="2020-11" db="EMBL/GenBank/DDBJ databases">
        <title>Genome seq and assembly of Sphingosinicella sp.</title>
        <authorList>
            <person name="Chhetri G."/>
        </authorList>
    </citation>
    <scope>NUCLEOTIDE SEQUENCE [LARGE SCALE GENOMIC DNA]</scope>
    <source>
        <strain evidence="2 3">UDD2</strain>
    </source>
</reference>
<organism evidence="2 3">
    <name type="scientific">Allosphingosinicella flava</name>
    <dbReference type="NCBI Taxonomy" id="2771430"/>
    <lineage>
        <taxon>Bacteria</taxon>
        <taxon>Pseudomonadati</taxon>
        <taxon>Pseudomonadota</taxon>
        <taxon>Alphaproteobacteria</taxon>
        <taxon>Sphingomonadales</taxon>
        <taxon>Sphingomonadaceae</taxon>
        <taxon>Allosphingosinicella</taxon>
    </lineage>
</organism>
<dbReference type="KEGG" id="sflv:IC614_03885"/>
<keyword evidence="1" id="KW-0812">Transmembrane</keyword>
<evidence type="ECO:0000313" key="2">
    <source>
        <dbReference type="EMBL" id="QPQ55739.1"/>
    </source>
</evidence>
<feature type="transmembrane region" description="Helical" evidence="1">
    <location>
        <begin position="15"/>
        <end position="39"/>
    </location>
</feature>
<dbReference type="EMBL" id="CP065592">
    <property type="protein sequence ID" value="QPQ55739.1"/>
    <property type="molecule type" value="Genomic_DNA"/>
</dbReference>
<keyword evidence="3" id="KW-1185">Reference proteome</keyword>
<protein>
    <submittedName>
        <fullName evidence="2">Septum formation initiator family protein</fullName>
    </submittedName>
</protein>
<dbReference type="InterPro" id="IPR007060">
    <property type="entry name" value="FtsL/DivIC"/>
</dbReference>
<gene>
    <name evidence="2" type="ORF">IC614_03885</name>
</gene>
<dbReference type="RefSeq" id="WP_200972485.1">
    <property type="nucleotide sequence ID" value="NZ_CP065592.1"/>
</dbReference>
<keyword evidence="1" id="KW-0472">Membrane</keyword>
<evidence type="ECO:0000256" key="1">
    <source>
        <dbReference type="SAM" id="Phobius"/>
    </source>
</evidence>
<accession>A0A7T2GKW9</accession>
<dbReference type="Pfam" id="PF04977">
    <property type="entry name" value="DivIC"/>
    <property type="match status" value="1"/>
</dbReference>
<sequence>MTNANNAILLIRRAALPALAILIIANFAGYAVFGSNGILQYGDYRRLKAERSIQLAQLEQERDRLAHRANLLDPRRADPDLAEEMVRSELGLVRQDEVVIPIAD</sequence>
<name>A0A7T2GKW9_9SPHN</name>
<dbReference type="AlphaFoldDB" id="A0A7T2GKW9"/>
<proteinExistence type="predicted"/>
<keyword evidence="1" id="KW-1133">Transmembrane helix</keyword>